<dbReference type="Proteomes" id="UP000196536">
    <property type="component" value="Unassembled WGS sequence"/>
</dbReference>
<name>A0A1Z9Z317_9GAMM</name>
<dbReference type="PANTHER" id="PTHR43483:SF3">
    <property type="entry name" value="MEMBRANE TRANSPORTER PROTEIN HI_0806-RELATED"/>
    <property type="match status" value="1"/>
</dbReference>
<feature type="transmembrane region" description="Helical" evidence="6">
    <location>
        <begin position="125"/>
        <end position="147"/>
    </location>
</feature>
<keyword evidence="6" id="KW-1003">Cell membrane</keyword>
<evidence type="ECO:0000256" key="5">
    <source>
        <dbReference type="ARBA" id="ARBA00023136"/>
    </source>
</evidence>
<comment type="subcellular location">
    <subcellularLocation>
        <location evidence="6">Cell membrane</location>
        <topology evidence="6">Multi-pass membrane protein</topology>
    </subcellularLocation>
    <subcellularLocation>
        <location evidence="1">Membrane</location>
        <topology evidence="1">Multi-pass membrane protein</topology>
    </subcellularLocation>
</comment>
<keyword evidence="8" id="KW-1185">Reference proteome</keyword>
<dbReference type="Pfam" id="PF01925">
    <property type="entry name" value="TauE"/>
    <property type="match status" value="1"/>
</dbReference>
<feature type="transmembrane region" description="Helical" evidence="6">
    <location>
        <begin position="31"/>
        <end position="54"/>
    </location>
</feature>
<evidence type="ECO:0000256" key="6">
    <source>
        <dbReference type="RuleBase" id="RU363041"/>
    </source>
</evidence>
<reference evidence="7 8" key="1">
    <citation type="submission" date="2017-05" db="EMBL/GenBank/DDBJ databases">
        <title>Acinetobacter populi ANC 5415 (= PBJ7), whole genome shotgun sequencing project.</title>
        <authorList>
            <person name="Nemec A."/>
            <person name="Radolfova-Krizova L."/>
        </authorList>
    </citation>
    <scope>NUCLEOTIDE SEQUENCE [LARGE SCALE GENOMIC DNA]</scope>
    <source>
        <strain evidence="7 8">PBJ7</strain>
    </source>
</reference>
<evidence type="ECO:0000313" key="8">
    <source>
        <dbReference type="Proteomes" id="UP000196536"/>
    </source>
</evidence>
<evidence type="ECO:0000256" key="3">
    <source>
        <dbReference type="ARBA" id="ARBA00022692"/>
    </source>
</evidence>
<dbReference type="EMBL" id="NEXX01000001">
    <property type="protein sequence ID" value="OUY08850.1"/>
    <property type="molecule type" value="Genomic_DNA"/>
</dbReference>
<feature type="transmembrane region" description="Helical" evidence="6">
    <location>
        <begin position="66"/>
        <end position="91"/>
    </location>
</feature>
<feature type="transmembrane region" description="Helical" evidence="6">
    <location>
        <begin position="219"/>
        <end position="239"/>
    </location>
</feature>
<dbReference type="PANTHER" id="PTHR43483">
    <property type="entry name" value="MEMBRANE TRANSPORTER PROTEIN HI_0806-RELATED"/>
    <property type="match status" value="1"/>
</dbReference>
<dbReference type="OrthoDB" id="119832at2"/>
<sequence>MIYLALALTGILAGFISGIVGTGSSIILLPILAYLFGAKLAVPIMAIASIMGNISRVILWRSQLNIKAFLLFICLGMPMTILGANTLWIISPVVSDIIIGLFFICLIPIRYWAKAHHFQLNNMQLVLAGAVLGYLTGIVFSTGPLTLPIFSGFGLTKGALLATEAAASFSIYLTKVFTFGLLGALNGQTIIIGIMVGLTLMLGNYIGKYYVLQMSEQCYHLLLDLMLLIAGLAMWYSAYTVL</sequence>
<accession>A0A1Z9Z317</accession>
<feature type="transmembrane region" description="Helical" evidence="6">
    <location>
        <begin position="97"/>
        <end position="113"/>
    </location>
</feature>
<evidence type="ECO:0000313" key="7">
    <source>
        <dbReference type="EMBL" id="OUY08850.1"/>
    </source>
</evidence>
<evidence type="ECO:0000256" key="4">
    <source>
        <dbReference type="ARBA" id="ARBA00022989"/>
    </source>
</evidence>
<dbReference type="RefSeq" id="WP_087619504.1">
    <property type="nucleotide sequence ID" value="NZ_NEXX01000001.1"/>
</dbReference>
<dbReference type="AlphaFoldDB" id="A0A1Z9Z317"/>
<proteinExistence type="inferred from homology"/>
<keyword evidence="4 6" id="KW-1133">Transmembrane helix</keyword>
<feature type="transmembrane region" description="Helical" evidence="6">
    <location>
        <begin position="189"/>
        <end position="207"/>
    </location>
</feature>
<keyword evidence="3 6" id="KW-0812">Transmembrane</keyword>
<keyword evidence="5 6" id="KW-0472">Membrane</keyword>
<dbReference type="GO" id="GO:0005886">
    <property type="term" value="C:plasma membrane"/>
    <property type="evidence" value="ECO:0007669"/>
    <property type="project" value="UniProtKB-SubCell"/>
</dbReference>
<protein>
    <recommendedName>
        <fullName evidence="6">Probable membrane transporter protein</fullName>
    </recommendedName>
</protein>
<dbReference type="InterPro" id="IPR002781">
    <property type="entry name" value="TM_pro_TauE-like"/>
</dbReference>
<comment type="similarity">
    <text evidence="2 6">Belongs to the 4-toluene sulfonate uptake permease (TSUP) (TC 2.A.102) family.</text>
</comment>
<evidence type="ECO:0000256" key="1">
    <source>
        <dbReference type="ARBA" id="ARBA00004141"/>
    </source>
</evidence>
<gene>
    <name evidence="7" type="ORF">CAP51_04330</name>
</gene>
<evidence type="ECO:0000256" key="2">
    <source>
        <dbReference type="ARBA" id="ARBA00009142"/>
    </source>
</evidence>
<comment type="caution">
    <text evidence="7">The sequence shown here is derived from an EMBL/GenBank/DDBJ whole genome shotgun (WGS) entry which is preliminary data.</text>
</comment>
<organism evidence="7 8">
    <name type="scientific">Acinetobacter populi</name>
    <dbReference type="NCBI Taxonomy" id="1582270"/>
    <lineage>
        <taxon>Bacteria</taxon>
        <taxon>Pseudomonadati</taxon>
        <taxon>Pseudomonadota</taxon>
        <taxon>Gammaproteobacteria</taxon>
        <taxon>Moraxellales</taxon>
        <taxon>Moraxellaceae</taxon>
        <taxon>Acinetobacter</taxon>
    </lineage>
</organism>